<organism evidence="1">
    <name type="scientific">Eutreptiella gymnastica</name>
    <dbReference type="NCBI Taxonomy" id="73025"/>
    <lineage>
        <taxon>Eukaryota</taxon>
        <taxon>Discoba</taxon>
        <taxon>Euglenozoa</taxon>
        <taxon>Euglenida</taxon>
        <taxon>Spirocuta</taxon>
        <taxon>Euglenophyceae</taxon>
        <taxon>Eutreptiales</taxon>
        <taxon>Eutreptiaceae</taxon>
        <taxon>Eutreptiella</taxon>
    </lineage>
</organism>
<gene>
    <name evidence="1" type="ORF">EGYM00392_LOCUS7445</name>
</gene>
<name>A0A7S1HZN5_9EUGL</name>
<dbReference type="EMBL" id="HBGA01019129">
    <property type="protein sequence ID" value="CAD8996384.1"/>
    <property type="molecule type" value="Transcribed_RNA"/>
</dbReference>
<sequence length="109" mass="12355">MLHPPPTLTPARIWDLLCSLQLRDSKDEGVQVVARVSGLHCNIHQHVLHRWAQSGGCSQSYGMCNNHSWFVTQYDCEAAHTFYNYINRGCNIVFAQGTPCCTKNNKLCF</sequence>
<reference evidence="1" key="1">
    <citation type="submission" date="2021-01" db="EMBL/GenBank/DDBJ databases">
        <authorList>
            <person name="Corre E."/>
            <person name="Pelletier E."/>
            <person name="Niang G."/>
            <person name="Scheremetjew M."/>
            <person name="Finn R."/>
            <person name="Kale V."/>
            <person name="Holt S."/>
            <person name="Cochrane G."/>
            <person name="Meng A."/>
            <person name="Brown T."/>
            <person name="Cohen L."/>
        </authorList>
    </citation>
    <scope>NUCLEOTIDE SEQUENCE</scope>
    <source>
        <strain evidence="1">NIES-381</strain>
    </source>
</reference>
<proteinExistence type="predicted"/>
<protein>
    <submittedName>
        <fullName evidence="1">Uncharacterized protein</fullName>
    </submittedName>
</protein>
<accession>A0A7S1HZN5</accession>
<evidence type="ECO:0000313" key="1">
    <source>
        <dbReference type="EMBL" id="CAD8996384.1"/>
    </source>
</evidence>
<dbReference type="AlphaFoldDB" id="A0A7S1HZN5"/>